<accession>A0AAV4KRL1</accession>
<evidence type="ECO:0000313" key="2">
    <source>
        <dbReference type="Proteomes" id="UP000642014"/>
    </source>
</evidence>
<sequence>MEFDWMVKLKWLRATEWAEVQYGTSRAGAVQVSLYRTADVDALPGAHPEIDWAELRHVEKGRRSPLATLRPKAKTV</sequence>
<dbReference type="Proteomes" id="UP000642014">
    <property type="component" value="Unassembled WGS sequence"/>
</dbReference>
<dbReference type="AlphaFoldDB" id="A0AAV4KRL1"/>
<comment type="caution">
    <text evidence="1">The sequence shown here is derived from an EMBL/GenBank/DDBJ whole genome shotgun (WGS) entry which is preliminary data.</text>
</comment>
<evidence type="ECO:0000313" key="1">
    <source>
        <dbReference type="EMBL" id="GGR48345.1"/>
    </source>
</evidence>
<name>A0AAV4KRL1_9ACTN</name>
<proteinExistence type="predicted"/>
<reference evidence="1 2" key="1">
    <citation type="journal article" date="2014" name="Int. J. Syst. Evol. Microbiol.">
        <title>Complete genome sequence of Corynebacterium casei LMG S-19264T (=DSM 44701T), isolated from a smear-ripened cheese.</title>
        <authorList>
            <consortium name="US DOE Joint Genome Institute (JGI-PGF)"/>
            <person name="Walter F."/>
            <person name="Albersmeier A."/>
            <person name="Kalinowski J."/>
            <person name="Ruckert C."/>
        </authorList>
    </citation>
    <scope>NUCLEOTIDE SEQUENCE [LARGE SCALE GENOMIC DNA]</scope>
    <source>
        <strain evidence="1 2">JCM 4205</strain>
    </source>
</reference>
<gene>
    <name evidence="1" type="ORF">GCM10010497_59770</name>
</gene>
<organism evidence="1 2">
    <name type="scientific">Streptomyces cinereoruber</name>
    <dbReference type="NCBI Taxonomy" id="67260"/>
    <lineage>
        <taxon>Bacteria</taxon>
        <taxon>Bacillati</taxon>
        <taxon>Actinomycetota</taxon>
        <taxon>Actinomycetes</taxon>
        <taxon>Kitasatosporales</taxon>
        <taxon>Streptomycetaceae</taxon>
        <taxon>Streptomyces</taxon>
    </lineage>
</organism>
<dbReference type="GeneID" id="95458843"/>
<dbReference type="RefSeq" id="WP_229991734.1">
    <property type="nucleotide sequence ID" value="NZ_BMSJ01000014.1"/>
</dbReference>
<protein>
    <submittedName>
        <fullName evidence="1">Uncharacterized protein</fullName>
    </submittedName>
</protein>
<dbReference type="EMBL" id="BMSJ01000014">
    <property type="protein sequence ID" value="GGR48345.1"/>
    <property type="molecule type" value="Genomic_DNA"/>
</dbReference>